<evidence type="ECO:0000259" key="13">
    <source>
        <dbReference type="Pfam" id="PF14821"/>
    </source>
</evidence>
<gene>
    <name evidence="14" type="primary">thrC</name>
    <name evidence="14" type="ORF">ACFFGE_10590</name>
</gene>
<dbReference type="Pfam" id="PF00291">
    <property type="entry name" value="PALP"/>
    <property type="match status" value="1"/>
</dbReference>
<reference evidence="14 15" key="1">
    <citation type="submission" date="2024-09" db="EMBL/GenBank/DDBJ databases">
        <authorList>
            <person name="Sun Q."/>
            <person name="Mori K."/>
        </authorList>
    </citation>
    <scope>NUCLEOTIDE SEQUENCE [LARGE SCALE GENOMIC DNA]</scope>
    <source>
        <strain evidence="14 15">NCAIM B.02621</strain>
    </source>
</reference>
<evidence type="ECO:0000256" key="2">
    <source>
        <dbReference type="ARBA" id="ARBA00004979"/>
    </source>
</evidence>
<name>A0ABV6R3X1_9CAUL</name>
<dbReference type="PANTHER" id="PTHR42690:SF1">
    <property type="entry name" value="THREONINE SYNTHASE-LIKE 2"/>
    <property type="match status" value="1"/>
</dbReference>
<evidence type="ECO:0000259" key="12">
    <source>
        <dbReference type="Pfam" id="PF00291"/>
    </source>
</evidence>
<comment type="similarity">
    <text evidence="3">Belongs to the threonine synthase family.</text>
</comment>
<dbReference type="Gene3D" id="3.90.1380.10">
    <property type="entry name" value="Threonine synthase, N-terminal domain"/>
    <property type="match status" value="1"/>
</dbReference>
<evidence type="ECO:0000256" key="1">
    <source>
        <dbReference type="ARBA" id="ARBA00001933"/>
    </source>
</evidence>
<accession>A0ABV6R3X1</accession>
<dbReference type="RefSeq" id="WP_376836350.1">
    <property type="nucleotide sequence ID" value="NZ_JBHLSW010000007.1"/>
</dbReference>
<evidence type="ECO:0000256" key="7">
    <source>
        <dbReference type="ARBA" id="ARBA00022697"/>
    </source>
</evidence>
<evidence type="ECO:0000313" key="15">
    <source>
        <dbReference type="Proteomes" id="UP001589906"/>
    </source>
</evidence>
<dbReference type="SUPFAM" id="SSF53686">
    <property type="entry name" value="Tryptophan synthase beta subunit-like PLP-dependent enzymes"/>
    <property type="match status" value="1"/>
</dbReference>
<evidence type="ECO:0000256" key="8">
    <source>
        <dbReference type="ARBA" id="ARBA00022898"/>
    </source>
</evidence>
<evidence type="ECO:0000256" key="4">
    <source>
        <dbReference type="ARBA" id="ARBA00013028"/>
    </source>
</evidence>
<organism evidence="14 15">
    <name type="scientific">Brevundimonas balnearis</name>
    <dbReference type="NCBI Taxonomy" id="1572858"/>
    <lineage>
        <taxon>Bacteria</taxon>
        <taxon>Pseudomonadati</taxon>
        <taxon>Pseudomonadota</taxon>
        <taxon>Alphaproteobacteria</taxon>
        <taxon>Caulobacterales</taxon>
        <taxon>Caulobacteraceae</taxon>
        <taxon>Brevundimonas</taxon>
    </lineage>
</organism>
<dbReference type="InterPro" id="IPR051166">
    <property type="entry name" value="Threonine_Synthase"/>
</dbReference>
<comment type="cofactor">
    <cofactor evidence="1">
        <name>pyridoxal 5'-phosphate</name>
        <dbReference type="ChEBI" id="CHEBI:597326"/>
    </cofactor>
</comment>
<protein>
    <recommendedName>
        <fullName evidence="5 11">Threonine synthase</fullName>
        <ecNumber evidence="4 11">4.2.3.1</ecNumber>
    </recommendedName>
</protein>
<dbReference type="EC" id="4.2.3.1" evidence="4 11"/>
<dbReference type="Pfam" id="PF14821">
    <property type="entry name" value="Thr_synth_N"/>
    <property type="match status" value="1"/>
</dbReference>
<feature type="domain" description="Threonine synthase N-terminal" evidence="13">
    <location>
        <begin position="2"/>
        <end position="73"/>
    </location>
</feature>
<keyword evidence="15" id="KW-1185">Reference proteome</keyword>
<dbReference type="InterPro" id="IPR000634">
    <property type="entry name" value="Ser/Thr_deHydtase_PyrdxlP-BS"/>
</dbReference>
<dbReference type="InterPro" id="IPR029144">
    <property type="entry name" value="Thr_synth_N"/>
</dbReference>
<sequence>MRYLSTRDGRPEADFTDALLNGLAPDGGLYVPETWPALSAEALSGDYGRVAREVMGAFAGDALSAAAIDRAVSRLLSGFDTPEVTPLLRLSDRLFLLELHHGPTAAFKDLAMQVAASLTEAALERSGERLTLFVATSGDTGAAAVRAFEGMNRVRLVVLHPLDRVSPIQRRQMTTATADNVLNLAVEGDFDDCQRLVKQLLAHESLKADGRISSVNSINWARLAGQVPYYVVAAEALRRRGVEAPATYVVPTGNFGDAFAGWVAARMGAAVGGLIAAVNRNDALARALQTGVYARAAANPTMSVSMDVQAPSNFERLVFEAAGRDPERTRAVFETFTRDGSVTLDDDLLRRLRDEVSAVSVGEAETAQEMRRTLAETDLIVCPHTAVALAAARRVEAVPVVALATAHPAKFPEAVKESVHREPPPAWVLEGLIGRPERFTRVKPELEAVLAVL</sequence>
<dbReference type="EMBL" id="JBHLSW010000007">
    <property type="protein sequence ID" value="MFC0634322.1"/>
    <property type="molecule type" value="Genomic_DNA"/>
</dbReference>
<proteinExistence type="inferred from homology"/>
<keyword evidence="8" id="KW-0663">Pyridoxal phosphate</keyword>
<comment type="catalytic activity">
    <reaction evidence="10">
        <text>O-phospho-L-homoserine + H2O = L-threonine + phosphate</text>
        <dbReference type="Rhea" id="RHEA:10840"/>
        <dbReference type="ChEBI" id="CHEBI:15377"/>
        <dbReference type="ChEBI" id="CHEBI:43474"/>
        <dbReference type="ChEBI" id="CHEBI:57590"/>
        <dbReference type="ChEBI" id="CHEBI:57926"/>
        <dbReference type="EC" id="4.2.3.1"/>
    </reaction>
</comment>
<dbReference type="Proteomes" id="UP001589906">
    <property type="component" value="Unassembled WGS sequence"/>
</dbReference>
<dbReference type="PROSITE" id="PS00165">
    <property type="entry name" value="DEHYDRATASE_SER_THR"/>
    <property type="match status" value="1"/>
</dbReference>
<evidence type="ECO:0000256" key="9">
    <source>
        <dbReference type="ARBA" id="ARBA00023239"/>
    </source>
</evidence>
<dbReference type="PANTHER" id="PTHR42690">
    <property type="entry name" value="THREONINE SYNTHASE FAMILY MEMBER"/>
    <property type="match status" value="1"/>
</dbReference>
<comment type="caution">
    <text evidence="14">The sequence shown here is derived from an EMBL/GenBank/DDBJ whole genome shotgun (WGS) entry which is preliminary data.</text>
</comment>
<dbReference type="GO" id="GO:0004795">
    <property type="term" value="F:threonine synthase activity"/>
    <property type="evidence" value="ECO:0007669"/>
    <property type="project" value="UniProtKB-EC"/>
</dbReference>
<keyword evidence="7" id="KW-0791">Threonine biosynthesis</keyword>
<dbReference type="NCBIfam" id="TIGR00260">
    <property type="entry name" value="thrC"/>
    <property type="match status" value="1"/>
</dbReference>
<dbReference type="Pfam" id="PF24857">
    <property type="entry name" value="THR4_C"/>
    <property type="match status" value="1"/>
</dbReference>
<dbReference type="InterPro" id="IPR004450">
    <property type="entry name" value="Thr_synthase-like"/>
</dbReference>
<dbReference type="InterPro" id="IPR037158">
    <property type="entry name" value="Thr_synth_N_sf"/>
</dbReference>
<keyword evidence="6" id="KW-0028">Amino-acid biosynthesis</keyword>
<comment type="pathway">
    <text evidence="2">Amino-acid biosynthesis; L-threonine biosynthesis; L-threonine from L-aspartate: step 5/5.</text>
</comment>
<dbReference type="InterPro" id="IPR036052">
    <property type="entry name" value="TrpB-like_PALP_sf"/>
</dbReference>
<evidence type="ECO:0000256" key="11">
    <source>
        <dbReference type="NCBIfam" id="TIGR00260"/>
    </source>
</evidence>
<dbReference type="InterPro" id="IPR001926">
    <property type="entry name" value="TrpB-like_PALP"/>
</dbReference>
<evidence type="ECO:0000256" key="10">
    <source>
        <dbReference type="ARBA" id="ARBA00049144"/>
    </source>
</evidence>
<keyword evidence="9 14" id="KW-0456">Lyase</keyword>
<evidence type="ECO:0000313" key="14">
    <source>
        <dbReference type="EMBL" id="MFC0634322.1"/>
    </source>
</evidence>
<evidence type="ECO:0000256" key="5">
    <source>
        <dbReference type="ARBA" id="ARBA00018679"/>
    </source>
</evidence>
<evidence type="ECO:0000256" key="6">
    <source>
        <dbReference type="ARBA" id="ARBA00022605"/>
    </source>
</evidence>
<evidence type="ECO:0000256" key="3">
    <source>
        <dbReference type="ARBA" id="ARBA00005517"/>
    </source>
</evidence>
<feature type="domain" description="Tryptophan synthase beta chain-like PALP" evidence="12">
    <location>
        <begin position="84"/>
        <end position="324"/>
    </location>
</feature>
<dbReference type="Gene3D" id="3.40.50.1100">
    <property type="match status" value="2"/>
</dbReference>